<sequence>MINSGGASTRTYTYLSNPGLGRTEFGPPPLDHLGRLVSFSSRSGSTCTSTLGDLGYHHDAFSRARGERHFCMGVTADVHAKHGVIRMGSENVQVLESVGRGCSGGWQCDGVSLGRVKKERTRHSGSISHIRAPGIWFSSKIRKKEIMFLPGPGCITRRHCPVQPRTWRSARMNLEAWRSKKVYDQKGTNTYVGMCGFSRIAGE</sequence>
<keyword evidence="2" id="KW-1185">Reference proteome</keyword>
<organism evidence="1 2">
    <name type="scientific">Thanatephorus cucumeris (strain AG1-IA)</name>
    <name type="common">Rice sheath blight fungus</name>
    <name type="synonym">Rhizoctonia solani</name>
    <dbReference type="NCBI Taxonomy" id="983506"/>
    <lineage>
        <taxon>Eukaryota</taxon>
        <taxon>Fungi</taxon>
        <taxon>Dikarya</taxon>
        <taxon>Basidiomycota</taxon>
        <taxon>Agaricomycotina</taxon>
        <taxon>Agaricomycetes</taxon>
        <taxon>Cantharellales</taxon>
        <taxon>Ceratobasidiaceae</taxon>
        <taxon>Rhizoctonia</taxon>
        <taxon>Rhizoctonia solani AG-1</taxon>
    </lineage>
</organism>
<reference evidence="1 2" key="1">
    <citation type="journal article" date="2013" name="Nat. Commun.">
        <title>The evolution and pathogenic mechanisms of the rice sheath blight pathogen.</title>
        <authorList>
            <person name="Zheng A."/>
            <person name="Lin R."/>
            <person name="Xu L."/>
            <person name="Qin P."/>
            <person name="Tang C."/>
            <person name="Ai P."/>
            <person name="Zhang D."/>
            <person name="Liu Y."/>
            <person name="Sun Z."/>
            <person name="Feng H."/>
            <person name="Wang Y."/>
            <person name="Chen Y."/>
            <person name="Liang X."/>
            <person name="Fu R."/>
            <person name="Li Q."/>
            <person name="Zhang J."/>
            <person name="Yu X."/>
            <person name="Xie Z."/>
            <person name="Ding L."/>
            <person name="Guan P."/>
            <person name="Tang J."/>
            <person name="Liang Y."/>
            <person name="Wang S."/>
            <person name="Deng Q."/>
            <person name="Li S."/>
            <person name="Zhu J."/>
            <person name="Wang L."/>
            <person name="Liu H."/>
            <person name="Li P."/>
        </authorList>
    </citation>
    <scope>NUCLEOTIDE SEQUENCE [LARGE SCALE GENOMIC DNA]</scope>
    <source>
        <strain evidence="2">AG-1 IA</strain>
    </source>
</reference>
<proteinExistence type="predicted"/>
<dbReference type="Proteomes" id="UP000011668">
    <property type="component" value="Unassembled WGS sequence"/>
</dbReference>
<protein>
    <submittedName>
        <fullName evidence="1">Uncharacterized protein</fullName>
    </submittedName>
</protein>
<gene>
    <name evidence="1" type="ORF">AG1IA_08707</name>
</gene>
<accession>L8WH67</accession>
<dbReference type="EMBL" id="AFRT01002766">
    <property type="protein sequence ID" value="ELU37260.1"/>
    <property type="molecule type" value="Genomic_DNA"/>
</dbReference>
<evidence type="ECO:0000313" key="2">
    <source>
        <dbReference type="Proteomes" id="UP000011668"/>
    </source>
</evidence>
<dbReference type="HOGENOM" id="CLU_1349714_0_0_1"/>
<dbReference type="AlphaFoldDB" id="L8WH67"/>
<evidence type="ECO:0000313" key="1">
    <source>
        <dbReference type="EMBL" id="ELU37260.1"/>
    </source>
</evidence>
<name>L8WH67_THACA</name>
<comment type="caution">
    <text evidence="1">The sequence shown here is derived from an EMBL/GenBank/DDBJ whole genome shotgun (WGS) entry which is preliminary data.</text>
</comment>